<organism evidence="1 2">
    <name type="scientific">Pseudomonas donghuensis</name>
    <dbReference type="NCBI Taxonomy" id="1163398"/>
    <lineage>
        <taxon>Bacteria</taxon>
        <taxon>Pseudomonadati</taxon>
        <taxon>Pseudomonadota</taxon>
        <taxon>Gammaproteobacteria</taxon>
        <taxon>Pseudomonadales</taxon>
        <taxon>Pseudomonadaceae</taxon>
        <taxon>Pseudomonas</taxon>
    </lineage>
</organism>
<dbReference type="KEGG" id="pdw:BV82_10420"/>
<sequence length="110" mass="12522">MAHLDHLANYVSAILGLSSPRIAHLEHSNQETWLDQGFTVSAEEHIYAFDDGALIKRLAEQDNFPGDAACAECWISYEIVRQPLDKTVSPCHISFNSACREAYWLRYFYA</sequence>
<reference evidence="1 2" key="2">
    <citation type="journal article" date="2016" name="Front. Microbiol.">
        <title>When Genome-Based Approach Meets the 'Old but Good': Revealing Genes Involved in the Antibacterial Activity of Pseudomonas sp. P482 against Soft Rot Pathogens.</title>
        <authorList>
            <person name="Krzyzanowska D.M."/>
            <person name="Ossowicki A."/>
            <person name="Rajewska M."/>
            <person name="Maciag T."/>
            <person name="Jablonska M."/>
            <person name="Obuchowski M."/>
            <person name="Heeb S."/>
            <person name="Jafra S."/>
        </authorList>
    </citation>
    <scope>NUCLEOTIDE SEQUENCE [LARGE SCALE GENOMIC DNA]</scope>
    <source>
        <strain evidence="1 2">P482</strain>
    </source>
</reference>
<dbReference type="Proteomes" id="UP000027121">
    <property type="component" value="Chromosome"/>
</dbReference>
<keyword evidence="2" id="KW-1185">Reference proteome</keyword>
<proteinExistence type="predicted"/>
<dbReference type="EMBL" id="CP071706">
    <property type="protein sequence ID" value="QWE81243.1"/>
    <property type="molecule type" value="Genomic_DNA"/>
</dbReference>
<accession>A0AAQ0DMT2</accession>
<dbReference type="AlphaFoldDB" id="A0AAQ0DMT2"/>
<protein>
    <submittedName>
        <fullName evidence="1">Uncharacterized protein</fullName>
    </submittedName>
</protein>
<name>A0AAQ0DMT2_9PSED</name>
<evidence type="ECO:0000313" key="2">
    <source>
        <dbReference type="Proteomes" id="UP000027121"/>
    </source>
</evidence>
<dbReference type="GeneID" id="98282695"/>
<gene>
    <name evidence="1" type="ORF">BV82_10420</name>
</gene>
<reference evidence="1 2" key="1">
    <citation type="journal article" date="2014" name="Genome Announc.">
        <title>Genome Sequence of Pseudomonas sp. Strain P482, a Tomato Rhizosphere Isolate with Broad-Spectrum Antimicrobial Activity.</title>
        <authorList>
            <person name="Krzyzanowska D.M."/>
            <person name="Ossowicki A."/>
            <person name="Jafra S."/>
        </authorList>
    </citation>
    <scope>NUCLEOTIDE SEQUENCE [LARGE SCALE GENOMIC DNA]</scope>
    <source>
        <strain evidence="1 2">P482</strain>
    </source>
</reference>
<evidence type="ECO:0000313" key="1">
    <source>
        <dbReference type="EMBL" id="QWE81243.1"/>
    </source>
</evidence>
<dbReference type="RefSeq" id="WP_051636734.1">
    <property type="nucleotide sequence ID" value="NZ_CP071706.1"/>
</dbReference>